<evidence type="ECO:0008006" key="3">
    <source>
        <dbReference type="Google" id="ProtNLM"/>
    </source>
</evidence>
<name>A0AAV5QU27_9ASCO</name>
<organism evidence="1 2">
    <name type="scientific">Saccharomycopsis crataegensis</name>
    <dbReference type="NCBI Taxonomy" id="43959"/>
    <lineage>
        <taxon>Eukaryota</taxon>
        <taxon>Fungi</taxon>
        <taxon>Dikarya</taxon>
        <taxon>Ascomycota</taxon>
        <taxon>Saccharomycotina</taxon>
        <taxon>Saccharomycetes</taxon>
        <taxon>Saccharomycopsidaceae</taxon>
        <taxon>Saccharomycopsis</taxon>
    </lineage>
</organism>
<gene>
    <name evidence="1" type="ORF">DASC09_054120</name>
</gene>
<dbReference type="AlphaFoldDB" id="A0AAV5QU27"/>
<dbReference type="GeneID" id="90076062"/>
<proteinExistence type="predicted"/>
<sequence length="166" mass="19020">MGCKEEELNGGRGVDMANNVISIESLPVEIIEKILEVFEIEFLFELRRHISSLENKIRSVETFIHEIPYLMHLSLGDILDINIRMPSRSLDVTVPEDVSPEKLLSKIDCSMLENLKIEDLNLRGPSFEEEHYGFYDDLSGEEGYENNTSSNSVRKAKPPFVFQRIS</sequence>
<accession>A0AAV5QU27</accession>
<evidence type="ECO:0000313" key="1">
    <source>
        <dbReference type="EMBL" id="GMM38087.1"/>
    </source>
</evidence>
<dbReference type="Proteomes" id="UP001360560">
    <property type="component" value="Unassembled WGS sequence"/>
</dbReference>
<comment type="caution">
    <text evidence="1">The sequence shown here is derived from an EMBL/GenBank/DDBJ whole genome shotgun (WGS) entry which is preliminary data.</text>
</comment>
<dbReference type="RefSeq" id="XP_064855083.1">
    <property type="nucleotide sequence ID" value="XM_064999011.1"/>
</dbReference>
<reference evidence="1 2" key="1">
    <citation type="journal article" date="2023" name="Elife">
        <title>Identification of key yeast species and microbe-microbe interactions impacting larval growth of Drosophila in the wild.</title>
        <authorList>
            <person name="Mure A."/>
            <person name="Sugiura Y."/>
            <person name="Maeda R."/>
            <person name="Honda K."/>
            <person name="Sakurai N."/>
            <person name="Takahashi Y."/>
            <person name="Watada M."/>
            <person name="Katoh T."/>
            <person name="Gotoh A."/>
            <person name="Gotoh Y."/>
            <person name="Taniguchi I."/>
            <person name="Nakamura K."/>
            <person name="Hayashi T."/>
            <person name="Katayama T."/>
            <person name="Uemura T."/>
            <person name="Hattori Y."/>
        </authorList>
    </citation>
    <scope>NUCLEOTIDE SEQUENCE [LARGE SCALE GENOMIC DNA]</scope>
    <source>
        <strain evidence="1 2">SC-9</strain>
    </source>
</reference>
<protein>
    <recommendedName>
        <fullName evidence="3">F-box domain-containing protein</fullName>
    </recommendedName>
</protein>
<keyword evidence="2" id="KW-1185">Reference proteome</keyword>
<evidence type="ECO:0000313" key="2">
    <source>
        <dbReference type="Proteomes" id="UP001360560"/>
    </source>
</evidence>
<dbReference type="EMBL" id="BTFZ01000013">
    <property type="protein sequence ID" value="GMM38087.1"/>
    <property type="molecule type" value="Genomic_DNA"/>
</dbReference>